<keyword evidence="1" id="KW-0732">Signal</keyword>
<dbReference type="Proteomes" id="UP000325113">
    <property type="component" value="Unassembled WGS sequence"/>
</dbReference>
<evidence type="ECO:0000313" key="2">
    <source>
        <dbReference type="EMBL" id="KAA0162976.1"/>
    </source>
</evidence>
<sequence length="660" mass="71339">MRTALALLLAAAAAFANAPCDIIDPSLCVFPFPNDYFRPVGPSGVALTNYSNITWPLDADGKIFDVSNGWNGVNGFSPAQAAITYLPNASLSGTPNLPRLWNMETSLLATSVTALINAETGERVAHWVEADHSSDEWDAADPSKNKRAFMAWPAARLNGSTRYVFAVGPVAALGGGFVQPSPAFRAMRAGASFPGIEPERQAHFEKDIFPLAEAAGLSRGSLTIAWDFTTASDATWTHNMLSMRDQALALVGDNAAYSITSKTPTPRPGVAMEVDGFITVPWFLSSISPDIGTHIVIGSDGKPELQGYNDVPFKLIIPTSVANGSKPATAQYYGHGLFGSASELTNQYLDTEADENGWVMIGVNWIGLCSEDIISDAYMVANDLSLFGFIQARLHQAQTNALLAHRMLFTSLAADPILAVNGQPVLSKASPRRYYGNSLGGIMGSVFMSLSTDTTHGVLGVPGGPFGILLPRSKDFAALFDIIRLRYDNSLARISMMSAIQEQFTYLEPGGYVNHLWKDPLPNTPQHSVLIHYGQGDAQVNWVAAEWLGRSIGGMRAFDGTMRVRNCTLFGFEFVDNSAKLNGTDGGLMQGYYFDVPAENIPLENLPCASATDTHGKTRRTAHAMEQTRVFFEQDVIYNPCGGACHEQPSLCVWERVGRV</sequence>
<evidence type="ECO:0000313" key="3">
    <source>
        <dbReference type="Proteomes" id="UP000325113"/>
    </source>
</evidence>
<organism evidence="2 3">
    <name type="scientific">Cafeteria roenbergensis</name>
    <name type="common">Marine flagellate</name>
    <dbReference type="NCBI Taxonomy" id="33653"/>
    <lineage>
        <taxon>Eukaryota</taxon>
        <taxon>Sar</taxon>
        <taxon>Stramenopiles</taxon>
        <taxon>Bigyra</taxon>
        <taxon>Opalozoa</taxon>
        <taxon>Bicosoecida</taxon>
        <taxon>Cafeteriaceae</taxon>
        <taxon>Cafeteria</taxon>
    </lineage>
</organism>
<protein>
    <submittedName>
        <fullName evidence="2">Uncharacterized protein</fullName>
    </submittedName>
</protein>
<feature type="chain" id="PRO_5022885943" evidence="1">
    <location>
        <begin position="17"/>
        <end position="660"/>
    </location>
</feature>
<reference evidence="2 3" key="1">
    <citation type="submission" date="2019-07" db="EMBL/GenBank/DDBJ databases">
        <title>Genomes of Cafeteria roenbergensis.</title>
        <authorList>
            <person name="Fischer M.G."/>
            <person name="Hackl T."/>
            <person name="Roman M."/>
        </authorList>
    </citation>
    <scope>NUCLEOTIDE SEQUENCE [LARGE SCALE GENOMIC DNA]</scope>
    <source>
        <strain evidence="2 3">Cflag</strain>
    </source>
</reference>
<proteinExistence type="predicted"/>
<gene>
    <name evidence="2" type="ORF">FNF31_03032</name>
</gene>
<feature type="signal peptide" evidence="1">
    <location>
        <begin position="1"/>
        <end position="16"/>
    </location>
</feature>
<comment type="caution">
    <text evidence="2">The sequence shown here is derived from an EMBL/GenBank/DDBJ whole genome shotgun (WGS) entry which is preliminary data.</text>
</comment>
<evidence type="ECO:0000256" key="1">
    <source>
        <dbReference type="SAM" id="SignalP"/>
    </source>
</evidence>
<dbReference type="EMBL" id="VLTM01000024">
    <property type="protein sequence ID" value="KAA0162976.1"/>
    <property type="molecule type" value="Genomic_DNA"/>
</dbReference>
<name>A0A5A8DC50_CAFRO</name>
<accession>A0A5A8DC50</accession>
<dbReference type="AlphaFoldDB" id="A0A5A8DC50"/>